<protein>
    <recommendedName>
        <fullName evidence="2">Dipeptidylpeptidase IV N-terminal domain-containing protein</fullName>
    </recommendedName>
</protein>
<accession>X1IM02</accession>
<organism evidence="1">
    <name type="scientific">marine sediment metagenome</name>
    <dbReference type="NCBI Taxonomy" id="412755"/>
    <lineage>
        <taxon>unclassified sequences</taxon>
        <taxon>metagenomes</taxon>
        <taxon>ecological metagenomes</taxon>
    </lineage>
</organism>
<dbReference type="EMBL" id="BARU01032097">
    <property type="protein sequence ID" value="GAH67139.1"/>
    <property type="molecule type" value="Genomic_DNA"/>
</dbReference>
<comment type="caution">
    <text evidence="1">The sequence shown here is derived from an EMBL/GenBank/DDBJ whole genome shotgun (WGS) entry which is preliminary data.</text>
</comment>
<dbReference type="AlphaFoldDB" id="X1IM02"/>
<sequence length="56" mass="6623">MRRHWRVPCPTEVDDEIRCDLHPRWSRDGLQVSFDSVHEGTRQMYVIDVSDIVAGR</sequence>
<proteinExistence type="predicted"/>
<evidence type="ECO:0008006" key="2">
    <source>
        <dbReference type="Google" id="ProtNLM"/>
    </source>
</evidence>
<evidence type="ECO:0000313" key="1">
    <source>
        <dbReference type="EMBL" id="GAH67139.1"/>
    </source>
</evidence>
<gene>
    <name evidence="1" type="ORF">S03H2_50659</name>
</gene>
<reference evidence="1" key="1">
    <citation type="journal article" date="2014" name="Front. Microbiol.">
        <title>High frequency of phylogenetically diverse reductive dehalogenase-homologous genes in deep subseafloor sedimentary metagenomes.</title>
        <authorList>
            <person name="Kawai M."/>
            <person name="Futagami T."/>
            <person name="Toyoda A."/>
            <person name="Takaki Y."/>
            <person name="Nishi S."/>
            <person name="Hori S."/>
            <person name="Arai W."/>
            <person name="Tsubouchi T."/>
            <person name="Morono Y."/>
            <person name="Uchiyama I."/>
            <person name="Ito T."/>
            <person name="Fujiyama A."/>
            <person name="Inagaki F."/>
            <person name="Takami H."/>
        </authorList>
    </citation>
    <scope>NUCLEOTIDE SEQUENCE</scope>
    <source>
        <strain evidence="1">Expedition CK06-06</strain>
    </source>
</reference>
<name>X1IM02_9ZZZZ</name>